<dbReference type="GO" id="GO:0000105">
    <property type="term" value="P:L-histidine biosynthetic process"/>
    <property type="evidence" value="ECO:0007669"/>
    <property type="project" value="UniProtKB-UniRule"/>
</dbReference>
<dbReference type="Gene3D" id="3.30.230.40">
    <property type="entry name" value="Imidazole glycerol phosphate dehydratase, domain 1"/>
    <property type="match status" value="2"/>
</dbReference>
<evidence type="ECO:0000256" key="3">
    <source>
        <dbReference type="ARBA" id="ARBA00023102"/>
    </source>
</evidence>
<keyword evidence="2 5" id="KW-0028">Amino-acid biosynthesis</keyword>
<comment type="pathway">
    <text evidence="1 5">Amino-acid biosynthesis; L-histidine biosynthesis; L-histidine from 5-phospho-alpha-D-ribose 1-diphosphate: step 6/9.</text>
</comment>
<dbReference type="InterPro" id="IPR020565">
    <property type="entry name" value="ImidazoleglycerP_deHydtase_CS"/>
</dbReference>
<comment type="subcellular location">
    <subcellularLocation>
        <location evidence="5">Cytoplasm</location>
    </subcellularLocation>
</comment>
<keyword evidence="7" id="KW-1185">Reference proteome</keyword>
<dbReference type="GO" id="GO:0004424">
    <property type="term" value="F:imidazoleglycerol-phosphate dehydratase activity"/>
    <property type="evidence" value="ECO:0007669"/>
    <property type="project" value="UniProtKB-UniRule"/>
</dbReference>
<dbReference type="PANTHER" id="PTHR23133">
    <property type="entry name" value="IMIDAZOLEGLYCEROL-PHOSPHATE DEHYDRATASE HIS7"/>
    <property type="match status" value="1"/>
</dbReference>
<evidence type="ECO:0000313" key="6">
    <source>
        <dbReference type="EMBL" id="AGK60750.1"/>
    </source>
</evidence>
<dbReference type="InterPro" id="IPR000807">
    <property type="entry name" value="ImidazoleglycerolP_deHydtase"/>
</dbReference>
<dbReference type="NCBIfam" id="NF002111">
    <property type="entry name" value="PRK00951.2-1"/>
    <property type="match status" value="1"/>
</dbReference>
<protein>
    <recommendedName>
        <fullName evidence="5">Imidazoleglycerol-phosphate dehydratase</fullName>
        <shortName evidence="5">IGPD</shortName>
        <ecNumber evidence="5">4.2.1.19</ecNumber>
    </recommendedName>
</protein>
<dbReference type="Pfam" id="PF00475">
    <property type="entry name" value="IGPD"/>
    <property type="match status" value="1"/>
</dbReference>
<dbReference type="SUPFAM" id="SSF54211">
    <property type="entry name" value="Ribosomal protein S5 domain 2-like"/>
    <property type="match status" value="2"/>
</dbReference>
<dbReference type="EMBL" id="CP005290">
    <property type="protein sequence ID" value="AGK60750.1"/>
    <property type="molecule type" value="Genomic_DNA"/>
</dbReference>
<dbReference type="HAMAP" id="MF_00076">
    <property type="entry name" value="HisB"/>
    <property type="match status" value="1"/>
</dbReference>
<dbReference type="eggNOG" id="arCOG04398">
    <property type="taxonomic scope" value="Archaea"/>
</dbReference>
<evidence type="ECO:0000256" key="2">
    <source>
        <dbReference type="ARBA" id="ARBA00022605"/>
    </source>
</evidence>
<dbReference type="NCBIfam" id="NF002114">
    <property type="entry name" value="PRK00951.2-4"/>
    <property type="match status" value="1"/>
</dbReference>
<dbReference type="FunFam" id="3.30.230.40:FF:000003">
    <property type="entry name" value="Imidazoleglycerol-phosphate dehydratase HisB"/>
    <property type="match status" value="1"/>
</dbReference>
<gene>
    <name evidence="5" type="primary">hisB</name>
    <name evidence="6" type="ORF">Asulf_00736</name>
</gene>
<keyword evidence="3 5" id="KW-0368">Histidine biosynthesis</keyword>
<dbReference type="InterPro" id="IPR020568">
    <property type="entry name" value="Ribosomal_Su5_D2-typ_SF"/>
</dbReference>
<proteinExistence type="inferred from homology"/>
<dbReference type="UniPathway" id="UPA00031">
    <property type="reaction ID" value="UER00011"/>
</dbReference>
<dbReference type="PANTHER" id="PTHR23133:SF2">
    <property type="entry name" value="IMIDAZOLEGLYCEROL-PHOSPHATE DEHYDRATASE"/>
    <property type="match status" value="1"/>
</dbReference>
<dbReference type="Proteomes" id="UP000013307">
    <property type="component" value="Chromosome"/>
</dbReference>
<evidence type="ECO:0000256" key="1">
    <source>
        <dbReference type="ARBA" id="ARBA00005047"/>
    </source>
</evidence>
<organism evidence="6 7">
    <name type="scientific">Archaeoglobus sulfaticallidus PM70-1</name>
    <dbReference type="NCBI Taxonomy" id="387631"/>
    <lineage>
        <taxon>Archaea</taxon>
        <taxon>Methanobacteriati</taxon>
        <taxon>Methanobacteriota</taxon>
        <taxon>Archaeoglobi</taxon>
        <taxon>Archaeoglobales</taxon>
        <taxon>Archaeoglobaceae</taxon>
        <taxon>Archaeoglobus</taxon>
    </lineage>
</organism>
<keyword evidence="4 5" id="KW-0456">Lyase</keyword>
<dbReference type="OrthoDB" id="103579at2157"/>
<dbReference type="CDD" id="cd07914">
    <property type="entry name" value="IGPD"/>
    <property type="match status" value="1"/>
</dbReference>
<dbReference type="HOGENOM" id="CLU_044308_2_0_2"/>
<dbReference type="KEGG" id="ast:Asulf_00736"/>
<comment type="catalytic activity">
    <reaction evidence="5">
        <text>D-erythro-1-(imidazol-4-yl)glycerol 3-phosphate = 3-(imidazol-4-yl)-2-oxopropyl phosphate + H2O</text>
        <dbReference type="Rhea" id="RHEA:11040"/>
        <dbReference type="ChEBI" id="CHEBI:15377"/>
        <dbReference type="ChEBI" id="CHEBI:57766"/>
        <dbReference type="ChEBI" id="CHEBI:58278"/>
        <dbReference type="EC" id="4.2.1.19"/>
    </reaction>
</comment>
<dbReference type="InterPro" id="IPR038494">
    <property type="entry name" value="IGPD_sf"/>
</dbReference>
<dbReference type="PROSITE" id="PS00955">
    <property type="entry name" value="IGP_DEHYDRATASE_2"/>
    <property type="match status" value="1"/>
</dbReference>
<accession>N0BKL6</accession>
<evidence type="ECO:0000256" key="4">
    <source>
        <dbReference type="ARBA" id="ARBA00023239"/>
    </source>
</evidence>
<sequence>MKLVRQAKLSRETRETKISVEIDLDDTGYDIRTPIPFFTHMLETFARHAEIKLVLSAEGDVEVDEHHTVEDTAIVIGSAIEKALGDKRGIERFGDAIVPMDESVTLCGIDISGRGVFRFDGEIDGEINNFKAENFLHFFETLSRESGINIYLNTRGRNLHHMMESAFKAFALSFKRAIKIRGDELRSTKGVLN</sequence>
<dbReference type="GO" id="GO:0005737">
    <property type="term" value="C:cytoplasm"/>
    <property type="evidence" value="ECO:0007669"/>
    <property type="project" value="UniProtKB-SubCell"/>
</dbReference>
<dbReference type="PROSITE" id="PS00954">
    <property type="entry name" value="IGP_DEHYDRATASE_1"/>
    <property type="match status" value="1"/>
</dbReference>
<reference evidence="6 7" key="1">
    <citation type="journal article" date="2013" name="Genome Announc.">
        <title>Complete Genome Sequence of the Thermophilic and Facultatively Chemolithoautotrophic Sulfate Reducer Archaeoglobus sulfaticallidus Strain PM70-1T.</title>
        <authorList>
            <person name="Stokke R."/>
            <person name="Hocking W.P."/>
            <person name="Steinsbu B.O."/>
            <person name="Steen I.H."/>
        </authorList>
    </citation>
    <scope>NUCLEOTIDE SEQUENCE [LARGE SCALE GENOMIC DNA]</scope>
    <source>
        <strain evidence="6">PM70-1</strain>
    </source>
</reference>
<dbReference type="STRING" id="387631.Asulf_00736"/>
<keyword evidence="5" id="KW-0963">Cytoplasm</keyword>
<evidence type="ECO:0000313" key="7">
    <source>
        <dbReference type="Proteomes" id="UP000013307"/>
    </source>
</evidence>
<evidence type="ECO:0000256" key="5">
    <source>
        <dbReference type="HAMAP-Rule" id="MF_00076"/>
    </source>
</evidence>
<comment type="similarity">
    <text evidence="5">Belongs to the imidazoleglycerol-phosphate dehydratase family.</text>
</comment>
<dbReference type="AlphaFoldDB" id="N0BKL6"/>
<name>N0BKL6_9EURY</name>
<dbReference type="EC" id="4.2.1.19" evidence="5"/>